<keyword evidence="2" id="KW-0812">Transmembrane</keyword>
<gene>
    <name evidence="4" type="ORF">RJ639_044222</name>
</gene>
<keyword evidence="2" id="KW-1133">Transmembrane helix</keyword>
<keyword evidence="5" id="KW-1185">Reference proteome</keyword>
<feature type="compositionally biased region" description="Low complexity" evidence="1">
    <location>
        <begin position="364"/>
        <end position="375"/>
    </location>
</feature>
<feature type="transmembrane region" description="Helical" evidence="2">
    <location>
        <begin position="35"/>
        <end position="55"/>
    </location>
</feature>
<reference evidence="4" key="1">
    <citation type="submission" date="2022-12" db="EMBL/GenBank/DDBJ databases">
        <title>Draft genome assemblies for two species of Escallonia (Escalloniales).</title>
        <authorList>
            <person name="Chanderbali A."/>
            <person name="Dervinis C."/>
            <person name="Anghel I."/>
            <person name="Soltis D."/>
            <person name="Soltis P."/>
            <person name="Zapata F."/>
        </authorList>
    </citation>
    <scope>NUCLEOTIDE SEQUENCE</scope>
    <source>
        <strain evidence="4">UCBG64.0493</strain>
        <tissue evidence="4">Leaf</tissue>
    </source>
</reference>
<protein>
    <recommendedName>
        <fullName evidence="3">DUF7036 domain-containing protein</fullName>
    </recommendedName>
</protein>
<name>A0AA89B3Q6_9ASTE</name>
<dbReference type="PANTHER" id="PTHR33826:SF2">
    <property type="entry name" value="HYDROXYPROLINE-RICH GLYCOPROTEIN FAMILY PROTEIN"/>
    <property type="match status" value="1"/>
</dbReference>
<dbReference type="InterPro" id="IPR055464">
    <property type="entry name" value="DUF7036"/>
</dbReference>
<comment type="caution">
    <text evidence="4">The sequence shown here is derived from an EMBL/GenBank/DDBJ whole genome shotgun (WGS) entry which is preliminary data.</text>
</comment>
<feature type="domain" description="DUF7036" evidence="3">
    <location>
        <begin position="206"/>
        <end position="296"/>
    </location>
</feature>
<feature type="non-terminal residue" evidence="4">
    <location>
        <position position="470"/>
    </location>
</feature>
<dbReference type="EMBL" id="JAVXUP010000595">
    <property type="protein sequence ID" value="KAK3024598.1"/>
    <property type="molecule type" value="Genomic_DNA"/>
</dbReference>
<dbReference type="Pfam" id="PF23041">
    <property type="entry name" value="DUF7036"/>
    <property type="match status" value="2"/>
</dbReference>
<evidence type="ECO:0000256" key="2">
    <source>
        <dbReference type="SAM" id="Phobius"/>
    </source>
</evidence>
<feature type="region of interest" description="Disordered" evidence="1">
    <location>
        <begin position="308"/>
        <end position="470"/>
    </location>
</feature>
<feature type="compositionally biased region" description="Basic residues" evidence="1">
    <location>
        <begin position="326"/>
        <end position="340"/>
    </location>
</feature>
<evidence type="ECO:0000313" key="4">
    <source>
        <dbReference type="EMBL" id="KAK3024598.1"/>
    </source>
</evidence>
<organism evidence="4 5">
    <name type="scientific">Escallonia herrerae</name>
    <dbReference type="NCBI Taxonomy" id="1293975"/>
    <lineage>
        <taxon>Eukaryota</taxon>
        <taxon>Viridiplantae</taxon>
        <taxon>Streptophyta</taxon>
        <taxon>Embryophyta</taxon>
        <taxon>Tracheophyta</taxon>
        <taxon>Spermatophyta</taxon>
        <taxon>Magnoliopsida</taxon>
        <taxon>eudicotyledons</taxon>
        <taxon>Gunneridae</taxon>
        <taxon>Pentapetalae</taxon>
        <taxon>asterids</taxon>
        <taxon>campanulids</taxon>
        <taxon>Escalloniales</taxon>
        <taxon>Escalloniaceae</taxon>
        <taxon>Escallonia</taxon>
    </lineage>
</organism>
<keyword evidence="2" id="KW-0472">Membrane</keyword>
<dbReference type="PANTHER" id="PTHR33826">
    <property type="entry name" value="F20B24.21"/>
    <property type="match status" value="1"/>
</dbReference>
<proteinExistence type="predicted"/>
<accession>A0AA89B3Q6</accession>
<dbReference type="AlphaFoldDB" id="A0AA89B3Q6"/>
<feature type="compositionally biased region" description="Polar residues" evidence="1">
    <location>
        <begin position="410"/>
        <end position="419"/>
    </location>
</feature>
<evidence type="ECO:0000259" key="3">
    <source>
        <dbReference type="Pfam" id="PF23041"/>
    </source>
</evidence>
<feature type="compositionally biased region" description="Basic residues" evidence="1">
    <location>
        <begin position="389"/>
        <end position="399"/>
    </location>
</feature>
<dbReference type="Proteomes" id="UP001188597">
    <property type="component" value="Unassembled WGS sequence"/>
</dbReference>
<evidence type="ECO:0000313" key="5">
    <source>
        <dbReference type="Proteomes" id="UP001188597"/>
    </source>
</evidence>
<evidence type="ECO:0000256" key="1">
    <source>
        <dbReference type="SAM" id="MobiDB-lite"/>
    </source>
</evidence>
<feature type="domain" description="DUF7036" evidence="3">
    <location>
        <begin position="81"/>
        <end position="173"/>
    </location>
</feature>
<sequence>MGKEEQSVPTTVVVVTQSTEQNAVNRCRLKGLVRFRCILALLLGVGVLLSVVFWLPPFFGRGNHGDLDLDSRFGDHDIVASFMVEKPISFLEDNILRLGDDIFDEIGDVLTTKVEILSLESSAGSNITTVVFGVEPDDKNSVVSSAAKSLIRSNFASLVIHQPSLRLTASLFGDPMSFEVLKFRGGITVSPPQKAFLLQKVQIRFNFTLNYSIDEIQESFSELTSQLKSGLSLASYENLYISLTNSKGSTLAPPTTVQSLVVLAVGTPSMARLKQLAETITDSHSKNLGLNNTEFGKVKQVQLSSTLPHSVHGVDGTSPSPAPLPHPHHHHHGHHHHHHDVHQAPAISPAPVTERRGTKADNGSPASAPVVAPAPRKSHDAKPPGCHLGYRKRFPRKEHQHSPVAPPVSPQYTAASPRQQARPLAPLPHLVPAFSPLPNVVFAHSQPPSKSEFDAEPPELTPSVLPLQLS</sequence>